<organism evidence="2 3">
    <name type="scientific">Mycoplana ramosa</name>
    <name type="common">Mycoplana bullata</name>
    <dbReference type="NCBI Taxonomy" id="40837"/>
    <lineage>
        <taxon>Bacteria</taxon>
        <taxon>Pseudomonadati</taxon>
        <taxon>Pseudomonadota</taxon>
        <taxon>Alphaproteobacteria</taxon>
        <taxon>Hyphomicrobiales</taxon>
        <taxon>Rhizobiaceae</taxon>
        <taxon>Mycoplana</taxon>
    </lineage>
</organism>
<evidence type="ECO:0000313" key="3">
    <source>
        <dbReference type="Proteomes" id="UP001597173"/>
    </source>
</evidence>
<evidence type="ECO:0000256" key="1">
    <source>
        <dbReference type="SAM" id="Coils"/>
    </source>
</evidence>
<comment type="caution">
    <text evidence="2">The sequence shown here is derived from an EMBL/GenBank/DDBJ whole genome shotgun (WGS) entry which is preliminary data.</text>
</comment>
<protein>
    <recommendedName>
        <fullName evidence="4">J domain-containing protein</fullName>
    </recommendedName>
</protein>
<sequence length="163" mass="17495">MFGRSVFETVLERLKAEAQEAEAAADGKASLAPTAVAPSTPFVFAAGSAYTSANHAAAAAAYRTVFDDSGQEMVAPQPFVPPRPPPHLLRTAPEDVAADLGLTGRETRAELVALRRAFARDNHPDCVPAELRANATRRMTIANMLLDETLRRLQAEEAIGLER</sequence>
<evidence type="ECO:0008006" key="4">
    <source>
        <dbReference type="Google" id="ProtNLM"/>
    </source>
</evidence>
<dbReference type="RefSeq" id="WP_374839536.1">
    <property type="nucleotide sequence ID" value="NZ_JBHEEW010000009.1"/>
</dbReference>
<keyword evidence="3" id="KW-1185">Reference proteome</keyword>
<accession>A0ABW3YY83</accession>
<evidence type="ECO:0000313" key="2">
    <source>
        <dbReference type="EMBL" id="MFD1328892.1"/>
    </source>
</evidence>
<dbReference type="EMBL" id="JBHTNF010000007">
    <property type="protein sequence ID" value="MFD1328892.1"/>
    <property type="molecule type" value="Genomic_DNA"/>
</dbReference>
<dbReference type="Proteomes" id="UP001597173">
    <property type="component" value="Unassembled WGS sequence"/>
</dbReference>
<name>A0ABW3YY83_MYCRA</name>
<keyword evidence="1" id="KW-0175">Coiled coil</keyword>
<proteinExistence type="predicted"/>
<gene>
    <name evidence="2" type="ORF">ACFQ33_13435</name>
</gene>
<reference evidence="3" key="1">
    <citation type="journal article" date="2019" name="Int. J. Syst. Evol. Microbiol.">
        <title>The Global Catalogue of Microorganisms (GCM) 10K type strain sequencing project: providing services to taxonomists for standard genome sequencing and annotation.</title>
        <authorList>
            <consortium name="The Broad Institute Genomics Platform"/>
            <consortium name="The Broad Institute Genome Sequencing Center for Infectious Disease"/>
            <person name="Wu L."/>
            <person name="Ma J."/>
        </authorList>
    </citation>
    <scope>NUCLEOTIDE SEQUENCE [LARGE SCALE GENOMIC DNA]</scope>
    <source>
        <strain evidence="3">CCUG 55609</strain>
    </source>
</reference>
<feature type="coiled-coil region" evidence="1">
    <location>
        <begin position="4"/>
        <end position="31"/>
    </location>
</feature>